<organism evidence="2 3">
    <name type="scientific">Seminavis robusta</name>
    <dbReference type="NCBI Taxonomy" id="568900"/>
    <lineage>
        <taxon>Eukaryota</taxon>
        <taxon>Sar</taxon>
        <taxon>Stramenopiles</taxon>
        <taxon>Ochrophyta</taxon>
        <taxon>Bacillariophyta</taxon>
        <taxon>Bacillariophyceae</taxon>
        <taxon>Bacillariophycidae</taxon>
        <taxon>Naviculales</taxon>
        <taxon>Naviculaceae</taxon>
        <taxon>Seminavis</taxon>
    </lineage>
</organism>
<dbReference type="Proteomes" id="UP001153069">
    <property type="component" value="Unassembled WGS sequence"/>
</dbReference>
<evidence type="ECO:0000256" key="1">
    <source>
        <dbReference type="SAM" id="MobiDB-lite"/>
    </source>
</evidence>
<protein>
    <submittedName>
        <fullName evidence="2">Uncharacterized protein</fullName>
    </submittedName>
</protein>
<sequence length="610" mass="67954">MKKIEKRLIQIFKNQDGRTEHHLHPREVKFVLDALAKRPDLATKDFSCRRMALFFEGTPQYPILLLAAGGALRSEIETVHAICPQAIMDGTCPSPAFLAGLLAQTKVRSKTLLFFVTSVPYFMAHQGDHVLLEKLLDFVVWRPFISEESIFHKTIRTIRQLFLVNPRCADGDALNQILDRCHELPDDILYNIGQSVAGNSPGGTLERRFSLTGHSAALLARWILPNNALSGFVGCWDGYEDSDSFCVLLNALASLLQQPNCILYGIALGLPSKILSESREARQALKRMVRCGRNSSSLEHFELYFLRHDRLGRNTYSNDNLAMEAIAQGLTETTTGNPSSGSLLSLTINKFILTRSKSLAWLLTNAHASKKLFLRSFALNGPLVPPDNLSCLEEVHMAGCIMPRHLIQAIVRLLARSAPALKHFTFEPNGSARVDATLPLLGLLEQATKLEELTLSQVIQVDPVPFCNALRSNRSLRKLEMDPGTQALVLLMRHCLCQMLESGNMTLQQVTCGEAGTDMFGKMQFYLELNQLGRDRVRDLCTMEQLVPILRGVATTTFGCNDKEVGLLYGLLRENPALWATAAAEAATNKRAANGHPTRKWKRLRRPRSS</sequence>
<evidence type="ECO:0000313" key="3">
    <source>
        <dbReference type="Proteomes" id="UP001153069"/>
    </source>
</evidence>
<name>A0A9N8HA90_9STRA</name>
<comment type="caution">
    <text evidence="2">The sequence shown here is derived from an EMBL/GenBank/DDBJ whole genome shotgun (WGS) entry which is preliminary data.</text>
</comment>
<feature type="region of interest" description="Disordered" evidence="1">
    <location>
        <begin position="589"/>
        <end position="610"/>
    </location>
</feature>
<keyword evidence="3" id="KW-1185">Reference proteome</keyword>
<evidence type="ECO:0000313" key="2">
    <source>
        <dbReference type="EMBL" id="CAB9502573.1"/>
    </source>
</evidence>
<gene>
    <name evidence="2" type="ORF">SEMRO_140_G065470.1</name>
</gene>
<proteinExistence type="predicted"/>
<dbReference type="AlphaFoldDB" id="A0A9N8HA90"/>
<dbReference type="EMBL" id="CAICTM010000139">
    <property type="protein sequence ID" value="CAB9502573.1"/>
    <property type="molecule type" value="Genomic_DNA"/>
</dbReference>
<feature type="compositionally biased region" description="Basic residues" evidence="1">
    <location>
        <begin position="597"/>
        <end position="610"/>
    </location>
</feature>
<reference evidence="2" key="1">
    <citation type="submission" date="2020-06" db="EMBL/GenBank/DDBJ databases">
        <authorList>
            <consortium name="Plant Systems Biology data submission"/>
        </authorList>
    </citation>
    <scope>NUCLEOTIDE SEQUENCE</scope>
    <source>
        <strain evidence="2">D6</strain>
    </source>
</reference>
<accession>A0A9N8HA90</accession>